<dbReference type="RefSeq" id="WP_091580786.1">
    <property type="nucleotide sequence ID" value="NZ_FNDU01000002.1"/>
</dbReference>
<dbReference type="SUPFAM" id="SSF52058">
    <property type="entry name" value="L domain-like"/>
    <property type="match status" value="1"/>
</dbReference>
<dbReference type="PANTHER" id="PTHR45973">
    <property type="entry name" value="PROTEIN PHOSPHATASE 1 REGULATORY SUBUNIT SDS22-RELATED"/>
    <property type="match status" value="1"/>
</dbReference>
<dbReference type="AlphaFoldDB" id="A0A1G8DY81"/>
<keyword evidence="8" id="KW-1185">Reference proteome</keyword>
<feature type="domain" description="GH29D-like beta-sandwich" evidence="6">
    <location>
        <begin position="258"/>
        <end position="325"/>
    </location>
</feature>
<dbReference type="Gene3D" id="2.60.120.260">
    <property type="entry name" value="Galactose-binding domain-like"/>
    <property type="match status" value="1"/>
</dbReference>
<keyword evidence="3" id="KW-0677">Repeat</keyword>
<dbReference type="Gene3D" id="3.80.10.10">
    <property type="entry name" value="Ribonuclease Inhibitor"/>
    <property type="match status" value="1"/>
</dbReference>
<evidence type="ECO:0000256" key="5">
    <source>
        <dbReference type="ARBA" id="ARBA00023273"/>
    </source>
</evidence>
<name>A0A1G8DY81_9BACI</name>
<dbReference type="InterPro" id="IPR014867">
    <property type="entry name" value="Spore_coat_CotH_CotH2/3/7"/>
</dbReference>
<dbReference type="Pfam" id="PF13290">
    <property type="entry name" value="CHB_HEX_C_1"/>
    <property type="match status" value="1"/>
</dbReference>
<dbReference type="Pfam" id="PF08757">
    <property type="entry name" value="CotH"/>
    <property type="match status" value="1"/>
</dbReference>
<proteinExistence type="predicted"/>
<evidence type="ECO:0000256" key="2">
    <source>
        <dbReference type="ARBA" id="ARBA00022614"/>
    </source>
</evidence>
<evidence type="ECO:0000313" key="7">
    <source>
        <dbReference type="EMBL" id="SDH62538.1"/>
    </source>
</evidence>
<reference evidence="7 8" key="1">
    <citation type="submission" date="2016-10" db="EMBL/GenBank/DDBJ databases">
        <authorList>
            <person name="de Groot N.N."/>
        </authorList>
    </citation>
    <scope>NUCLEOTIDE SEQUENCE [LARGE SCALE GENOMIC DNA]</scope>
    <source>
        <strain evidence="8">P4B,CCM 7963,CECT 7998,DSM 25260,IBRC-M 10614,KCTC 13821</strain>
    </source>
</reference>
<keyword evidence="4" id="KW-0969">Cilium</keyword>
<evidence type="ECO:0000256" key="4">
    <source>
        <dbReference type="ARBA" id="ARBA00023069"/>
    </source>
</evidence>
<comment type="subcellular location">
    <subcellularLocation>
        <location evidence="1">Cell projection</location>
        <location evidence="1">Cilium</location>
    </subcellularLocation>
</comment>
<dbReference type="InterPro" id="IPR050576">
    <property type="entry name" value="Cilia_flagella_integrity"/>
</dbReference>
<dbReference type="InterPro" id="IPR025875">
    <property type="entry name" value="Leu-rich_rpt_4"/>
</dbReference>
<protein>
    <submittedName>
        <fullName evidence="7">Chitobiase/beta-hexosaminidase C-terminal domain-containing protein</fullName>
    </submittedName>
</protein>
<dbReference type="PANTHER" id="PTHR45973:SF9">
    <property type="entry name" value="LEUCINE-RICH REPEAT-CONTAINING PROTEIN 46"/>
    <property type="match status" value="1"/>
</dbReference>
<dbReference type="InterPro" id="IPR059177">
    <property type="entry name" value="GH29D-like_dom"/>
</dbReference>
<evidence type="ECO:0000313" key="8">
    <source>
        <dbReference type="Proteomes" id="UP000199017"/>
    </source>
</evidence>
<sequence>MNRKHSKGAALLLIPIAVVIGFIAFIIADDSTVHFGDENLEAAVREALDQPEGPVRQEDLQEVDAIDLSYSGIESLEGIEKLITVRDLNLEGNRIEDIEPLKELIYLEDLNLRGNHVEDVSALEQMERMRSLDLRETGIDDVEAIAHMTALQDLNVRGNNITSLAPIENMVELRKLNVRNNHIEDISVLSNLNKLEDINLRHNTIQDFSPVFQLPHLTERLYVEGNPGVNMKDFIPLFEQVDNMDIDKPELALVFNQEGGVYPSPQTIELEQLMEEEPGTIRYTTDGSEPNEDSEPYTGPIEVDETTVVKAKFFDQYGNAGEMVSNTYIIGEESTFPIVSIAGNPDDFFGEANGIYAKGANYDEDAENPEETANYAQSGDQWEREVSVEMYKPDGTNMIHQQAGVRLHGNTSRYYPKKSFRLYGRSDYDSENTFSYPIFESEDDSEYNRLLLRNSGNDWDDTLFRDAFLQELITGFDVEKQAFKSSNLYLNGEYWGIYNLRERIDKHYFEYKFGILEEDLEYLENNANVREGDNRHYQKMLSYMEHNDITDPQVYAQVKEQMDINNFIDYNIAEIYVRNTDWPANNNRYWREKPNGKWRWTVFDLDFGFDLAGVSETAAHHTLGFATEEGNDSWPNPDWATFLLRTLLENEEFRAQFAGKFAHYLNTHFDDEIVTEKLSEFEAMYEPEMKKNIERWDEPESMEKWHENVDVMRQFGQVRDDYMYAHLIDYLQLDGYADLTFDIKGDHEVEIYGEEVPLENGQWEGKYLAGVPLEIRVDGKPAKLTSSNADAESVDEDGRLIISADGNTEIELASNDGQAIGTIQVEGSSVQKENITVESGETINWSEEGSAEGAYASISNPDLGETDGEQFTAEGAGEGLLTIHNENDEVTAMARVKVIDPADEARVYNEDHPAAKFEGSWQESTNEEHHEGTAAFSDIAGDKVEITFKGTGIRWFGYEGVTQGIAEIEVDGEKTEVDTFAEEPAFNKELYSVEGLEDKTHTLTIAVSGDHHEDAVNHRVHIDSFEVIQ</sequence>
<keyword evidence="2" id="KW-0433">Leucine-rich repeat</keyword>
<keyword evidence="5" id="KW-0966">Cell projection</keyword>
<accession>A0A1G8DY81</accession>
<dbReference type="Pfam" id="PF12799">
    <property type="entry name" value="LRR_4"/>
    <property type="match status" value="1"/>
</dbReference>
<dbReference type="PROSITE" id="PS51450">
    <property type="entry name" value="LRR"/>
    <property type="match status" value="5"/>
</dbReference>
<evidence type="ECO:0000259" key="6">
    <source>
        <dbReference type="Pfam" id="PF13290"/>
    </source>
</evidence>
<dbReference type="OrthoDB" id="9806464at2"/>
<dbReference type="Proteomes" id="UP000199017">
    <property type="component" value="Unassembled WGS sequence"/>
</dbReference>
<dbReference type="InterPro" id="IPR001611">
    <property type="entry name" value="Leu-rich_rpt"/>
</dbReference>
<dbReference type="EMBL" id="FNDU01000002">
    <property type="protein sequence ID" value="SDH62538.1"/>
    <property type="molecule type" value="Genomic_DNA"/>
</dbReference>
<organism evidence="7 8">
    <name type="scientific">Alteribacillus bidgolensis</name>
    <dbReference type="NCBI Taxonomy" id="930129"/>
    <lineage>
        <taxon>Bacteria</taxon>
        <taxon>Bacillati</taxon>
        <taxon>Bacillota</taxon>
        <taxon>Bacilli</taxon>
        <taxon>Bacillales</taxon>
        <taxon>Bacillaceae</taxon>
        <taxon>Alteribacillus</taxon>
    </lineage>
</organism>
<evidence type="ECO:0000256" key="3">
    <source>
        <dbReference type="ARBA" id="ARBA00022737"/>
    </source>
</evidence>
<dbReference type="InterPro" id="IPR032675">
    <property type="entry name" value="LRR_dom_sf"/>
</dbReference>
<gene>
    <name evidence="7" type="ORF">SAMN05216352_1023</name>
</gene>
<dbReference type="STRING" id="930129.SAMN05216352_1023"/>
<evidence type="ECO:0000256" key="1">
    <source>
        <dbReference type="ARBA" id="ARBA00004138"/>
    </source>
</evidence>